<keyword evidence="9" id="KW-0342">GTP-binding</keyword>
<keyword evidence="4" id="KW-0813">Transport</keyword>
<dbReference type="Gene3D" id="3.40.50.300">
    <property type="entry name" value="P-loop containing nucleotide triphosphate hydrolases"/>
    <property type="match status" value="1"/>
</dbReference>
<dbReference type="Gene3D" id="1.20.120.1380">
    <property type="entry name" value="Flagellar FlhF biosynthesis protein, N domain"/>
    <property type="match status" value="1"/>
</dbReference>
<keyword evidence="7" id="KW-1005">Bacterial flagellum biogenesis</keyword>
<comment type="similarity">
    <text evidence="2">Belongs to the GTP-binding SRP family.</text>
</comment>
<evidence type="ECO:0000256" key="3">
    <source>
        <dbReference type="ARBA" id="ARBA00014919"/>
    </source>
</evidence>
<evidence type="ECO:0000256" key="9">
    <source>
        <dbReference type="ARBA" id="ARBA00023134"/>
    </source>
</evidence>
<keyword evidence="16" id="KW-0966">Cell projection</keyword>
<dbReference type="SUPFAM" id="SSF52540">
    <property type="entry name" value="P-loop containing nucleoside triphosphate hydrolases"/>
    <property type="match status" value="1"/>
</dbReference>
<sequence length="382" mass="44070">MKVKKYVASTMSEAMRTIRKDLGEQAVILNSKIRTNGGFLGFFKKKNIEVIAAIDPIPNQKLETKVPIASRISDNNIPQESTQQEIYNVLAKEVKQLKKQLDSFSNPYESINLKDYPQRIQEELLHLKEQDLDDEWIIKVAKSLNEKWRQSDANVSKQQLMDWQKEWFLQMLDHLSFGCIDYDKKYIHLVGPTGVGKTTTLAKLAAEAVLVHKKKIAFITTDTYRIAAIEQLKTYANLLSVPVEVAYKREDFQKAIDQFSAFDLIFIDTAGRNYRDIQFVMDLDHLIQLEDQKFLSETLLVLSLTSKQKDMEEVINRFQNYGVDKFIFTKMDETTTIGGMMNLILRYQKGAAYITNGQSVPEDIHEASKQFVINQFLEDKSK</sequence>
<comment type="subcellular location">
    <subcellularLocation>
        <location evidence="1">Cell membrane</location>
        <topology evidence="1">Peripheral membrane protein</topology>
        <orientation evidence="1">Cytoplasmic side</orientation>
    </subcellularLocation>
</comment>
<evidence type="ECO:0000256" key="11">
    <source>
        <dbReference type="ARBA" id="ARBA00023225"/>
    </source>
</evidence>
<feature type="domain" description="AAA+ ATPase" evidence="14">
    <location>
        <begin position="183"/>
        <end position="355"/>
    </location>
</feature>
<feature type="domain" description="SRP54-type proteins GTP-binding" evidence="15">
    <location>
        <begin position="184"/>
        <end position="378"/>
    </location>
</feature>
<evidence type="ECO:0000256" key="13">
    <source>
        <dbReference type="NCBIfam" id="TIGR03499"/>
    </source>
</evidence>
<evidence type="ECO:0000256" key="4">
    <source>
        <dbReference type="ARBA" id="ARBA00022448"/>
    </source>
</evidence>
<dbReference type="InterPro" id="IPR047040">
    <property type="entry name" value="FlhF__GTPase_dom"/>
</dbReference>
<organism evidence="16 17">
    <name type="scientific">Rossellomorea pakistanensis</name>
    <dbReference type="NCBI Taxonomy" id="992288"/>
    <lineage>
        <taxon>Bacteria</taxon>
        <taxon>Bacillati</taxon>
        <taxon>Bacillota</taxon>
        <taxon>Bacilli</taxon>
        <taxon>Bacillales</taxon>
        <taxon>Bacillaceae</taxon>
        <taxon>Rossellomorea</taxon>
    </lineage>
</organism>
<keyword evidence="6" id="KW-0547">Nucleotide-binding</keyword>
<keyword evidence="16" id="KW-0282">Flagellum</keyword>
<keyword evidence="5" id="KW-1003">Cell membrane</keyword>
<accession>A0ABS2NG73</accession>
<dbReference type="PANTHER" id="PTHR43134">
    <property type="entry name" value="SIGNAL RECOGNITION PARTICLE RECEPTOR SUBUNIT ALPHA"/>
    <property type="match status" value="1"/>
</dbReference>
<dbReference type="InterPro" id="IPR027417">
    <property type="entry name" value="P-loop_NTPase"/>
</dbReference>
<keyword evidence="16" id="KW-0969">Cilium</keyword>
<comment type="caution">
    <text evidence="16">The sequence shown here is derived from an EMBL/GenBank/DDBJ whole genome shotgun (WGS) entry which is preliminary data.</text>
</comment>
<keyword evidence="8" id="KW-0653">Protein transport</keyword>
<evidence type="ECO:0000256" key="12">
    <source>
        <dbReference type="ARBA" id="ARBA00025337"/>
    </source>
</evidence>
<dbReference type="CDD" id="cd17873">
    <property type="entry name" value="FlhF"/>
    <property type="match status" value="1"/>
</dbReference>
<reference evidence="16 17" key="1">
    <citation type="submission" date="2021-01" db="EMBL/GenBank/DDBJ databases">
        <title>Genomic Encyclopedia of Type Strains, Phase IV (KMG-IV): sequencing the most valuable type-strain genomes for metagenomic binning, comparative biology and taxonomic classification.</title>
        <authorList>
            <person name="Goeker M."/>
        </authorList>
    </citation>
    <scope>NUCLEOTIDE SEQUENCE [LARGE SCALE GENOMIC DNA]</scope>
    <source>
        <strain evidence="16 17">DSM 24834</strain>
    </source>
</reference>
<evidence type="ECO:0000256" key="8">
    <source>
        <dbReference type="ARBA" id="ARBA00022927"/>
    </source>
</evidence>
<evidence type="ECO:0000256" key="1">
    <source>
        <dbReference type="ARBA" id="ARBA00004413"/>
    </source>
</evidence>
<dbReference type="NCBIfam" id="TIGR03499">
    <property type="entry name" value="FlhF"/>
    <property type="match status" value="1"/>
</dbReference>
<evidence type="ECO:0000256" key="6">
    <source>
        <dbReference type="ARBA" id="ARBA00022741"/>
    </source>
</evidence>
<evidence type="ECO:0000256" key="5">
    <source>
        <dbReference type="ARBA" id="ARBA00022475"/>
    </source>
</evidence>
<dbReference type="InterPro" id="IPR020006">
    <property type="entry name" value="FlhF"/>
</dbReference>
<dbReference type="InterPro" id="IPR000897">
    <property type="entry name" value="SRP54_GTPase_dom"/>
</dbReference>
<evidence type="ECO:0000259" key="15">
    <source>
        <dbReference type="SMART" id="SM00962"/>
    </source>
</evidence>
<proteinExistence type="inferred from homology"/>
<evidence type="ECO:0000313" key="16">
    <source>
        <dbReference type="EMBL" id="MBM7586850.1"/>
    </source>
</evidence>
<keyword evidence="11" id="KW-1006">Bacterial flagellum protein export</keyword>
<dbReference type="SMART" id="SM00382">
    <property type="entry name" value="AAA"/>
    <property type="match status" value="1"/>
</dbReference>
<dbReference type="EMBL" id="JAFBDZ010000003">
    <property type="protein sequence ID" value="MBM7586850.1"/>
    <property type="molecule type" value="Genomic_DNA"/>
</dbReference>
<dbReference type="PANTHER" id="PTHR43134:SF3">
    <property type="entry name" value="FLAGELLAR BIOSYNTHESIS PROTEIN FLHF"/>
    <property type="match status" value="1"/>
</dbReference>
<dbReference type="Pfam" id="PF00448">
    <property type="entry name" value="SRP54"/>
    <property type="match status" value="1"/>
</dbReference>
<dbReference type="SMART" id="SM00962">
    <property type="entry name" value="SRP54"/>
    <property type="match status" value="1"/>
</dbReference>
<protein>
    <recommendedName>
        <fullName evidence="3 13">Flagellar biosynthesis protein FlhF</fullName>
    </recommendedName>
</protein>
<evidence type="ECO:0000256" key="10">
    <source>
        <dbReference type="ARBA" id="ARBA00023136"/>
    </source>
</evidence>
<evidence type="ECO:0000259" key="14">
    <source>
        <dbReference type="SMART" id="SM00382"/>
    </source>
</evidence>
<name>A0ABS2NG73_9BACI</name>
<evidence type="ECO:0000256" key="2">
    <source>
        <dbReference type="ARBA" id="ARBA00008531"/>
    </source>
</evidence>
<dbReference type="InterPro" id="IPR003593">
    <property type="entry name" value="AAA+_ATPase"/>
</dbReference>
<evidence type="ECO:0000256" key="7">
    <source>
        <dbReference type="ARBA" id="ARBA00022795"/>
    </source>
</evidence>
<gene>
    <name evidence="16" type="ORF">JOC86_003402</name>
</gene>
<keyword evidence="17" id="KW-1185">Reference proteome</keyword>
<comment type="function">
    <text evidence="12">Necessary for flagellar biosynthesis. May be involved in translocation of the flagellum.</text>
</comment>
<dbReference type="Proteomes" id="UP001646157">
    <property type="component" value="Unassembled WGS sequence"/>
</dbReference>
<keyword evidence="10" id="KW-0472">Membrane</keyword>
<dbReference type="RefSeq" id="WP_205174023.1">
    <property type="nucleotide sequence ID" value="NZ_JAFBDZ010000003.1"/>
</dbReference>
<evidence type="ECO:0000313" key="17">
    <source>
        <dbReference type="Proteomes" id="UP001646157"/>
    </source>
</evidence>